<evidence type="ECO:0000256" key="1">
    <source>
        <dbReference type="SAM" id="MobiDB-lite"/>
    </source>
</evidence>
<organism evidence="2 3">
    <name type="scientific">Oculimacula yallundae</name>
    <dbReference type="NCBI Taxonomy" id="86028"/>
    <lineage>
        <taxon>Eukaryota</taxon>
        <taxon>Fungi</taxon>
        <taxon>Dikarya</taxon>
        <taxon>Ascomycota</taxon>
        <taxon>Pezizomycotina</taxon>
        <taxon>Leotiomycetes</taxon>
        <taxon>Helotiales</taxon>
        <taxon>Ploettnerulaceae</taxon>
        <taxon>Oculimacula</taxon>
    </lineage>
</organism>
<feature type="compositionally biased region" description="Polar residues" evidence="1">
    <location>
        <begin position="807"/>
        <end position="817"/>
    </location>
</feature>
<feature type="compositionally biased region" description="Basic residues" evidence="1">
    <location>
        <begin position="485"/>
        <end position="498"/>
    </location>
</feature>
<feature type="compositionally biased region" description="Basic and acidic residues" evidence="1">
    <location>
        <begin position="755"/>
        <end position="779"/>
    </location>
</feature>
<feature type="compositionally biased region" description="Pro residues" evidence="1">
    <location>
        <begin position="742"/>
        <end position="752"/>
    </location>
</feature>
<evidence type="ECO:0000313" key="3">
    <source>
        <dbReference type="Proteomes" id="UP001595075"/>
    </source>
</evidence>
<feature type="region of interest" description="Disordered" evidence="1">
    <location>
        <begin position="1"/>
        <end position="25"/>
    </location>
</feature>
<name>A0ABR4CXB3_9HELO</name>
<protein>
    <submittedName>
        <fullName evidence="2">Uncharacterized protein</fullName>
    </submittedName>
</protein>
<evidence type="ECO:0000313" key="2">
    <source>
        <dbReference type="EMBL" id="KAL2074535.1"/>
    </source>
</evidence>
<feature type="compositionally biased region" description="Basic and acidic residues" evidence="1">
    <location>
        <begin position="965"/>
        <end position="983"/>
    </location>
</feature>
<comment type="caution">
    <text evidence="2">The sequence shown here is derived from an EMBL/GenBank/DDBJ whole genome shotgun (WGS) entry which is preliminary data.</text>
</comment>
<dbReference type="EMBL" id="JAZHXI010000002">
    <property type="protein sequence ID" value="KAL2074535.1"/>
    <property type="molecule type" value="Genomic_DNA"/>
</dbReference>
<gene>
    <name evidence="2" type="ORF">VTL71DRAFT_8313</name>
</gene>
<feature type="region of interest" description="Disordered" evidence="1">
    <location>
        <begin position="530"/>
        <end position="559"/>
    </location>
</feature>
<feature type="region of interest" description="Disordered" evidence="1">
    <location>
        <begin position="961"/>
        <end position="987"/>
    </location>
</feature>
<dbReference type="Proteomes" id="UP001595075">
    <property type="component" value="Unassembled WGS sequence"/>
</dbReference>
<feature type="compositionally biased region" description="Basic and acidic residues" evidence="1">
    <location>
        <begin position="379"/>
        <end position="389"/>
    </location>
</feature>
<reference evidence="2 3" key="1">
    <citation type="journal article" date="2024" name="Commun. Biol.">
        <title>Comparative genomic analysis of thermophilic fungi reveals convergent evolutionary adaptations and gene losses.</title>
        <authorList>
            <person name="Steindorff A.S."/>
            <person name="Aguilar-Pontes M.V."/>
            <person name="Robinson A.J."/>
            <person name="Andreopoulos B."/>
            <person name="LaButti K."/>
            <person name="Kuo A."/>
            <person name="Mondo S."/>
            <person name="Riley R."/>
            <person name="Otillar R."/>
            <person name="Haridas S."/>
            <person name="Lipzen A."/>
            <person name="Grimwood J."/>
            <person name="Schmutz J."/>
            <person name="Clum A."/>
            <person name="Reid I.D."/>
            <person name="Moisan M.C."/>
            <person name="Butler G."/>
            <person name="Nguyen T.T.M."/>
            <person name="Dewar K."/>
            <person name="Conant G."/>
            <person name="Drula E."/>
            <person name="Henrissat B."/>
            <person name="Hansel C."/>
            <person name="Singer S."/>
            <person name="Hutchinson M.I."/>
            <person name="de Vries R.P."/>
            <person name="Natvig D.O."/>
            <person name="Powell A.J."/>
            <person name="Tsang A."/>
            <person name="Grigoriev I.V."/>
        </authorList>
    </citation>
    <scope>NUCLEOTIDE SEQUENCE [LARGE SCALE GENOMIC DNA]</scope>
    <source>
        <strain evidence="2 3">CBS 494.80</strain>
    </source>
</reference>
<feature type="region of interest" description="Disordered" evidence="1">
    <location>
        <begin position="700"/>
        <end position="880"/>
    </location>
</feature>
<feature type="region of interest" description="Disordered" evidence="1">
    <location>
        <begin position="482"/>
        <end position="502"/>
    </location>
</feature>
<feature type="region of interest" description="Disordered" evidence="1">
    <location>
        <begin position="355"/>
        <end position="429"/>
    </location>
</feature>
<proteinExistence type="predicted"/>
<keyword evidence="3" id="KW-1185">Reference proteome</keyword>
<accession>A0ABR4CXB3</accession>
<sequence>MTSSRRFRPAGSISHQYDGASPGPSVTVRIRKRSRDAIPKGAVAARVKLLQSFNASLPGQPISLASKGDREDSRFGFGRRLSNRFGNPAIQSAQPDEEPQVVDSRHSYLGLNIARSNHEEEHALADSNTRYSRSPGINGQIDQGIDERAQYDAASPWGALSRTKSVLPDIHDSDTRYSRSPGINGQIDQGTDERAQYDAASPWGALLGTKSIPPPHSGHSPDLDVLKEIDSSGNQTKHMSPTSIFPSTARKDNAGMFSCQIKPRRSKFVDSEASIMTTSTMRRQNVRDLFDDYGIQRPAGLASREVSRVMDEPIYSVEKRVFCHICSWSNSRTPIKCWRSGHRFCAQCKEYPSQMPTTQEESSGHDKLSGQRKSVSNPKENRVEHDPMKLHQARPGPTPMQYPLRKASSPPIKFPDFHDPPKPQKSPRKISAQIERHEQSPVHLLTGLRTTTSVKESPFLMADLKFRPSLRLSPPAKRGETHHIAQNHRKHHSKHQRLARYTSTIPSESLSCDSRVCRATHHSHQLFHNTSTSACPRRKSRHRVPEGTENGYIADTSCVDDAPNSQSRCNSRLSSPAPGPAQPSGSGCSRLTCTTLGLDLSQSHVLKVDCSTKDEIPEYVECRGYPRTGHDRHGSPISTGIIGECQHCLDDCQFEACQNTHHSVRCCVHTDHQTIVHHHHTPRKTTIDCSEERVVPNNEKTPVQAHGSPAILPRSNAHDQKVSELSVNKKHQSELPAYAKQPPTPPPLPPMVRSPRYEDKRPNRDIRKVDTTRVEKIAEVTEPPSKDNTPPSHRTPQEDSDLEASAEPTNGTWFTITSDHDHEHIHSRRNSCPSSRKYSLEIPIQRRDSISPRTQITPPESEKDTRKLSTSRKRRNQSSVQALKEQLLSHREELQKIQQDCTEQINLPAHSGVAELAQRIERKSNTNIEDAYTPSISSKGSGGSKNKKNWKLKLVDFNPERRKKGGEEHQLSDDEVVSEKESYKAMPSVSTAEEASLNWGDSSLDSSIVVSGREHSLSVDEVVLDEIVMRLEGERERESAHDCVWKKRFEELSRTRKDKEGDLAILGVTVLVHLKGRADLVAKAESWAGGGMKV</sequence>